<keyword evidence="3" id="KW-0378">Hydrolase</keyword>
<evidence type="ECO:0000313" key="5">
    <source>
        <dbReference type="EMBL" id="CAG7729018.1"/>
    </source>
</evidence>
<dbReference type="PROSITE" id="PS00122">
    <property type="entry name" value="CARBOXYLESTERASE_B_1"/>
    <property type="match status" value="1"/>
</dbReference>
<name>A0A8J2NWB5_9HEXA</name>
<dbReference type="Proteomes" id="UP000708208">
    <property type="component" value="Unassembled WGS sequence"/>
</dbReference>
<dbReference type="Pfam" id="PF00135">
    <property type="entry name" value="COesterase"/>
    <property type="match status" value="1"/>
</dbReference>
<protein>
    <recommendedName>
        <fullName evidence="3">Carboxylic ester hydrolase</fullName>
        <ecNumber evidence="3">3.1.1.-</ecNumber>
    </recommendedName>
</protein>
<feature type="domain" description="Carboxylesterase type B" evidence="4">
    <location>
        <begin position="2"/>
        <end position="31"/>
    </location>
</feature>
<keyword evidence="1" id="KW-0719">Serine esterase</keyword>
<comment type="caution">
    <text evidence="5">The sequence shown here is derived from an EMBL/GenBank/DDBJ whole genome shotgun (WGS) entry which is preliminary data.</text>
</comment>
<keyword evidence="6" id="KW-1185">Reference proteome</keyword>
<dbReference type="InterPro" id="IPR002018">
    <property type="entry name" value="CarbesteraseB"/>
</dbReference>
<dbReference type="OrthoDB" id="9000293at2759"/>
<evidence type="ECO:0000256" key="3">
    <source>
        <dbReference type="RuleBase" id="RU361235"/>
    </source>
</evidence>
<sequence length="31" mass="3185">QYFGGSRDEVTLMGESAGGASVSMHLISPLS</sequence>
<organism evidence="5 6">
    <name type="scientific">Allacma fusca</name>
    <dbReference type="NCBI Taxonomy" id="39272"/>
    <lineage>
        <taxon>Eukaryota</taxon>
        <taxon>Metazoa</taxon>
        <taxon>Ecdysozoa</taxon>
        <taxon>Arthropoda</taxon>
        <taxon>Hexapoda</taxon>
        <taxon>Collembola</taxon>
        <taxon>Symphypleona</taxon>
        <taxon>Sminthuridae</taxon>
        <taxon>Allacma</taxon>
    </lineage>
</organism>
<dbReference type="EC" id="3.1.1.-" evidence="3"/>
<feature type="non-terminal residue" evidence="5">
    <location>
        <position position="31"/>
    </location>
</feature>
<evidence type="ECO:0000313" key="6">
    <source>
        <dbReference type="Proteomes" id="UP000708208"/>
    </source>
</evidence>
<keyword evidence="2" id="KW-0325">Glycoprotein</keyword>
<dbReference type="AlphaFoldDB" id="A0A8J2NWB5"/>
<evidence type="ECO:0000259" key="4">
    <source>
        <dbReference type="Pfam" id="PF00135"/>
    </source>
</evidence>
<dbReference type="EMBL" id="CAJVCH010172132">
    <property type="protein sequence ID" value="CAG7729018.1"/>
    <property type="molecule type" value="Genomic_DNA"/>
</dbReference>
<proteinExistence type="inferred from homology"/>
<gene>
    <name evidence="5" type="ORF">AFUS01_LOCUS17759</name>
</gene>
<dbReference type="GO" id="GO:0052689">
    <property type="term" value="F:carboxylic ester hydrolase activity"/>
    <property type="evidence" value="ECO:0007669"/>
    <property type="project" value="UniProtKB-KW"/>
</dbReference>
<accession>A0A8J2NWB5</accession>
<reference evidence="5" key="1">
    <citation type="submission" date="2021-06" db="EMBL/GenBank/DDBJ databases">
        <authorList>
            <person name="Hodson N. C."/>
            <person name="Mongue J. A."/>
            <person name="Jaron S. K."/>
        </authorList>
    </citation>
    <scope>NUCLEOTIDE SEQUENCE</scope>
</reference>
<evidence type="ECO:0000256" key="2">
    <source>
        <dbReference type="ARBA" id="ARBA00023180"/>
    </source>
</evidence>
<comment type="similarity">
    <text evidence="3">Belongs to the type-B carboxylesterase/lipase family.</text>
</comment>
<evidence type="ECO:0000256" key="1">
    <source>
        <dbReference type="ARBA" id="ARBA00022487"/>
    </source>
</evidence>
<feature type="non-terminal residue" evidence="5">
    <location>
        <position position="1"/>
    </location>
</feature>
<dbReference type="InterPro" id="IPR019826">
    <property type="entry name" value="Carboxylesterase_B_AS"/>
</dbReference>